<name>A0ABV6HQI0_9SPHI</name>
<sequence length="228" mass="26072">MGYRNKLSVFYSALFSVLLCWIAILPLSSVNNIAQAQTFSEFFKQKKTQKKYLLTQIAALQLYSGYVRDGYNIARSGLQTVKGFTGGEFSLHNAFISSLKTVSPFIRNHIKVAEIIAFQLTISKLFNMLERDNGDLSVSHKAYIEKIHAKLSEDCSRDMEELFLIIAPGKIEMTEAQRLQRLDKVFTSMRDKFSFAQHFAGQVNVLKEQIRSELKSVNQIHHMYETAN</sequence>
<keyword evidence="2" id="KW-1185">Reference proteome</keyword>
<gene>
    <name evidence="1" type="ORF">ACFFI0_22655</name>
</gene>
<comment type="caution">
    <text evidence="1">The sequence shown here is derived from an EMBL/GenBank/DDBJ whole genome shotgun (WGS) entry which is preliminary data.</text>
</comment>
<evidence type="ECO:0000313" key="1">
    <source>
        <dbReference type="EMBL" id="MFC0321140.1"/>
    </source>
</evidence>
<organism evidence="1 2">
    <name type="scientific">Olivibacter oleidegradans</name>
    <dbReference type="NCBI Taxonomy" id="760123"/>
    <lineage>
        <taxon>Bacteria</taxon>
        <taxon>Pseudomonadati</taxon>
        <taxon>Bacteroidota</taxon>
        <taxon>Sphingobacteriia</taxon>
        <taxon>Sphingobacteriales</taxon>
        <taxon>Sphingobacteriaceae</taxon>
        <taxon>Olivibacter</taxon>
    </lineage>
</organism>
<protein>
    <recommendedName>
        <fullName evidence="3">TerB family tellurite resistance protein</fullName>
    </recommendedName>
</protein>
<reference evidence="1 2" key="1">
    <citation type="submission" date="2024-09" db="EMBL/GenBank/DDBJ databases">
        <authorList>
            <person name="Sun Q."/>
            <person name="Mori K."/>
        </authorList>
    </citation>
    <scope>NUCLEOTIDE SEQUENCE [LARGE SCALE GENOMIC DNA]</scope>
    <source>
        <strain evidence="1 2">CCM 7765</strain>
    </source>
</reference>
<proteinExistence type="predicted"/>
<dbReference type="EMBL" id="JBHLWO010000004">
    <property type="protein sequence ID" value="MFC0321140.1"/>
    <property type="molecule type" value="Genomic_DNA"/>
</dbReference>
<dbReference type="RefSeq" id="WP_130858252.1">
    <property type="nucleotide sequence ID" value="NZ_JBHLWO010000004.1"/>
</dbReference>
<dbReference type="Proteomes" id="UP001589774">
    <property type="component" value="Unassembled WGS sequence"/>
</dbReference>
<evidence type="ECO:0000313" key="2">
    <source>
        <dbReference type="Proteomes" id="UP001589774"/>
    </source>
</evidence>
<accession>A0ABV6HQI0</accession>
<evidence type="ECO:0008006" key="3">
    <source>
        <dbReference type="Google" id="ProtNLM"/>
    </source>
</evidence>